<dbReference type="EMBL" id="BNCQ01000022">
    <property type="protein sequence ID" value="GIM06811.1"/>
    <property type="molecule type" value="Genomic_DNA"/>
</dbReference>
<gene>
    <name evidence="2" type="ORF">Vretimale_11061</name>
</gene>
<evidence type="ECO:0000313" key="2">
    <source>
        <dbReference type="EMBL" id="GIM06811.1"/>
    </source>
</evidence>
<accession>A0A8J4LR63</accession>
<feature type="non-terminal residue" evidence="2">
    <location>
        <position position="1"/>
    </location>
</feature>
<feature type="compositionally biased region" description="Polar residues" evidence="1">
    <location>
        <begin position="73"/>
        <end position="89"/>
    </location>
</feature>
<feature type="compositionally biased region" description="Polar residues" evidence="1">
    <location>
        <begin position="32"/>
        <end position="55"/>
    </location>
</feature>
<feature type="region of interest" description="Disordered" evidence="1">
    <location>
        <begin position="32"/>
        <end position="143"/>
    </location>
</feature>
<sequence length="325" mass="32956">MSLIAGMLPPTSASERDAIAAFLAMQQQTMNSNMTRVPAAPNSSEQLQGELSRQLNGAPPADPNSAPNPHPRPSQQLATQPSCHQPILSQQQPPPPPQPQQSLHTQCQQITVSTKDSNPAADAEAAPYITVQGLGDRPPLADLTQPLQLAQAPRPLSPCQRHAALSGASMNPHGLGPLAAGLIKSRGIQAPGGAAPGHTLPGAARGAGGVREMKSPRGLAVAVTAAVPTAAGPAAAQPPPPSLTSSSTLPAGPPALIPPAGLQFAPLQANLMNNPRARPPPESTATQYTPAAAAAAAAAAPPSAAITARPAPCYHKFEQPGQRPN</sequence>
<dbReference type="AlphaFoldDB" id="A0A8J4LR63"/>
<feature type="compositionally biased region" description="Polar residues" evidence="1">
    <location>
        <begin position="102"/>
        <end position="117"/>
    </location>
</feature>
<proteinExistence type="predicted"/>
<reference evidence="2" key="1">
    <citation type="journal article" date="2021" name="Proc. Natl. Acad. Sci. U.S.A.">
        <title>Three genomes in the algal genus Volvox reveal the fate of a haploid sex-determining region after a transition to homothallism.</title>
        <authorList>
            <person name="Yamamoto K."/>
            <person name="Hamaji T."/>
            <person name="Kawai-Toyooka H."/>
            <person name="Matsuzaki R."/>
            <person name="Takahashi F."/>
            <person name="Nishimura Y."/>
            <person name="Kawachi M."/>
            <person name="Noguchi H."/>
            <person name="Minakuchi Y."/>
            <person name="Umen J.G."/>
            <person name="Toyoda A."/>
            <person name="Nozaki H."/>
        </authorList>
    </citation>
    <scope>NUCLEOTIDE SEQUENCE</scope>
    <source>
        <strain evidence="2">NIES-3785</strain>
    </source>
</reference>
<name>A0A8J4LR63_9CHLO</name>
<feature type="region of interest" description="Disordered" evidence="1">
    <location>
        <begin position="230"/>
        <end position="302"/>
    </location>
</feature>
<dbReference type="Proteomes" id="UP000722791">
    <property type="component" value="Unassembled WGS sequence"/>
</dbReference>
<feature type="compositionally biased region" description="Pro residues" evidence="1">
    <location>
        <begin position="60"/>
        <end position="72"/>
    </location>
</feature>
<feature type="compositionally biased region" description="Low complexity" evidence="1">
    <location>
        <begin position="284"/>
        <end position="302"/>
    </location>
</feature>
<evidence type="ECO:0000313" key="3">
    <source>
        <dbReference type="Proteomes" id="UP000722791"/>
    </source>
</evidence>
<comment type="caution">
    <text evidence="2">The sequence shown here is derived from an EMBL/GenBank/DDBJ whole genome shotgun (WGS) entry which is preliminary data.</text>
</comment>
<protein>
    <submittedName>
        <fullName evidence="2">Uncharacterized protein</fullName>
    </submittedName>
</protein>
<organism evidence="2 3">
    <name type="scientific">Volvox reticuliferus</name>
    <dbReference type="NCBI Taxonomy" id="1737510"/>
    <lineage>
        <taxon>Eukaryota</taxon>
        <taxon>Viridiplantae</taxon>
        <taxon>Chlorophyta</taxon>
        <taxon>core chlorophytes</taxon>
        <taxon>Chlorophyceae</taxon>
        <taxon>CS clade</taxon>
        <taxon>Chlamydomonadales</taxon>
        <taxon>Volvocaceae</taxon>
        <taxon>Volvox</taxon>
    </lineage>
</organism>
<evidence type="ECO:0000256" key="1">
    <source>
        <dbReference type="SAM" id="MobiDB-lite"/>
    </source>
</evidence>